<reference evidence="1 2" key="1">
    <citation type="submission" date="2023-03" db="EMBL/GenBank/DDBJ databases">
        <title>Isolation and description of six Streptomyces strains from soil environments, able to metabolize different microbial glucans.</title>
        <authorList>
            <person name="Widen T."/>
            <person name="Larsbrink J."/>
        </authorList>
    </citation>
    <scope>NUCLEOTIDE SEQUENCE [LARGE SCALE GENOMIC DNA]</scope>
    <source>
        <strain evidence="1 2">Mut1</strain>
    </source>
</reference>
<evidence type="ECO:0000313" key="1">
    <source>
        <dbReference type="EMBL" id="WLQ34228.1"/>
    </source>
</evidence>
<protein>
    <submittedName>
        <fullName evidence="1">DUF397 domain-containing protein</fullName>
    </submittedName>
</protein>
<organism evidence="1 2">
    <name type="scientific">Streptomyces castrisilvae</name>
    <dbReference type="NCBI Taxonomy" id="3033811"/>
    <lineage>
        <taxon>Bacteria</taxon>
        <taxon>Bacillati</taxon>
        <taxon>Actinomycetota</taxon>
        <taxon>Actinomycetes</taxon>
        <taxon>Kitasatosporales</taxon>
        <taxon>Streptomycetaceae</taxon>
        <taxon>Streptomyces</taxon>
    </lineage>
</organism>
<dbReference type="RefSeq" id="WP_306054226.1">
    <property type="nucleotide sequence ID" value="NZ_CP120997.1"/>
</dbReference>
<keyword evidence="2" id="KW-1185">Reference proteome</keyword>
<gene>
    <name evidence="1" type="ORF">P8A18_12615</name>
</gene>
<evidence type="ECO:0000313" key="2">
    <source>
        <dbReference type="Proteomes" id="UP001239522"/>
    </source>
</evidence>
<name>A0ABY9HJN7_9ACTN</name>
<proteinExistence type="predicted"/>
<sequence length="84" mass="8898">MPITPDTTELYQRPVSGEFSALCGGNSGNDVESCVTIAALAGGGYALRDTKLADTAEQPELRMSADEITKFAVGWLAQRDEAMS</sequence>
<accession>A0ABY9HJN7</accession>
<dbReference type="Proteomes" id="UP001239522">
    <property type="component" value="Chromosome"/>
</dbReference>
<dbReference type="EMBL" id="CP120997">
    <property type="protein sequence ID" value="WLQ34228.1"/>
    <property type="molecule type" value="Genomic_DNA"/>
</dbReference>